<dbReference type="GO" id="GO:0005975">
    <property type="term" value="P:carbohydrate metabolic process"/>
    <property type="evidence" value="ECO:0007669"/>
    <property type="project" value="InterPro"/>
</dbReference>
<reference evidence="1 2" key="1">
    <citation type="submission" date="2016-04" db="EMBL/GenBank/DDBJ databases">
        <title>Complete genome sequence of the haloalkaliphilic hydrocarbon-degrading bacterium Dietzia psychralcaliphila ILA-1T, isolated from a drain of a fish product-processing plant.</title>
        <authorList>
            <person name="Zhao J."/>
            <person name="Hu B."/>
            <person name="Geng S."/>
            <person name="Nie Y."/>
            <person name="Tang Y."/>
        </authorList>
    </citation>
    <scope>NUCLEOTIDE SEQUENCE [LARGE SCALE GENOMIC DNA]</scope>
    <source>
        <strain evidence="1 2">ILA-1</strain>
    </source>
</reference>
<dbReference type="AlphaFoldDB" id="A0AAD0JSQ8"/>
<organism evidence="1 2">
    <name type="scientific">Dietzia psychralcaliphila</name>
    <dbReference type="NCBI Taxonomy" id="139021"/>
    <lineage>
        <taxon>Bacteria</taxon>
        <taxon>Bacillati</taxon>
        <taxon>Actinomycetota</taxon>
        <taxon>Actinomycetes</taxon>
        <taxon>Mycobacteriales</taxon>
        <taxon>Dietziaceae</taxon>
        <taxon>Dietzia</taxon>
    </lineage>
</organism>
<protein>
    <submittedName>
        <fullName evidence="1">Deacetylase</fullName>
    </submittedName>
</protein>
<evidence type="ECO:0000313" key="1">
    <source>
        <dbReference type="EMBL" id="AWH94741.1"/>
    </source>
</evidence>
<dbReference type="KEGG" id="dpc:A6048_03615"/>
<name>A0AAD0JSQ8_9ACTN</name>
<gene>
    <name evidence="1" type="ORF">A6048_03615</name>
</gene>
<dbReference type="Gene3D" id="3.20.20.370">
    <property type="entry name" value="Glycoside hydrolase/deacetylase"/>
    <property type="match status" value="1"/>
</dbReference>
<sequence length="244" mass="26112">MTPRSATPRSATPRLIVSVSGLRDSTLEGAVDLVGELERRSVPVSLLVAPRRGREYRMTDDRATQGWLRHRRELGDSIVLGGYDEAATRPRRPEFASIGPAEAAVRLAAADRIMADMGLRTRLFAPPRWNASPGCLEALPGAGFRVCASLTGIHDVVRGTSERGRALSIGEGFVADAWWCRALVSAAGRTAAAGGLVRVNVSAKQLARRAPRSALLDAVDRVTGEHGAEAGRYEWPKVALARAA</sequence>
<dbReference type="Pfam" id="PF10096">
    <property type="entry name" value="DUF2334"/>
    <property type="match status" value="1"/>
</dbReference>
<dbReference type="Proteomes" id="UP000244903">
    <property type="component" value="Chromosome"/>
</dbReference>
<evidence type="ECO:0000313" key="2">
    <source>
        <dbReference type="Proteomes" id="UP000244903"/>
    </source>
</evidence>
<dbReference type="SUPFAM" id="SSF88713">
    <property type="entry name" value="Glycoside hydrolase/deacetylase"/>
    <property type="match status" value="1"/>
</dbReference>
<accession>A0AAD0JSQ8</accession>
<dbReference type="InterPro" id="IPR018763">
    <property type="entry name" value="DUF2334"/>
</dbReference>
<keyword evidence="2" id="KW-1185">Reference proteome</keyword>
<dbReference type="InterPro" id="IPR011330">
    <property type="entry name" value="Glyco_hydro/deAcase_b/a-brl"/>
</dbReference>
<proteinExistence type="predicted"/>
<dbReference type="RefSeq" id="WP_107748818.1">
    <property type="nucleotide sequence ID" value="NZ_CP015453.1"/>
</dbReference>
<dbReference type="EMBL" id="CP015453">
    <property type="protein sequence ID" value="AWH94741.1"/>
    <property type="molecule type" value="Genomic_DNA"/>
</dbReference>